<keyword evidence="3 6" id="KW-0812">Transmembrane</keyword>
<name>A0A7W3JT49_9MICO</name>
<proteinExistence type="inferred from homology"/>
<dbReference type="PANTHER" id="PTHR32322">
    <property type="entry name" value="INNER MEMBRANE TRANSPORTER"/>
    <property type="match status" value="1"/>
</dbReference>
<dbReference type="GO" id="GO:0016020">
    <property type="term" value="C:membrane"/>
    <property type="evidence" value="ECO:0007669"/>
    <property type="project" value="UniProtKB-SubCell"/>
</dbReference>
<dbReference type="Proteomes" id="UP000524237">
    <property type="component" value="Unassembled WGS sequence"/>
</dbReference>
<feature type="transmembrane region" description="Helical" evidence="6">
    <location>
        <begin position="66"/>
        <end position="86"/>
    </location>
</feature>
<comment type="subcellular location">
    <subcellularLocation>
        <location evidence="1">Membrane</location>
        <topology evidence="1">Multi-pass membrane protein</topology>
    </subcellularLocation>
</comment>
<keyword evidence="4 6" id="KW-1133">Transmembrane helix</keyword>
<feature type="transmembrane region" description="Helical" evidence="6">
    <location>
        <begin position="116"/>
        <end position="138"/>
    </location>
</feature>
<comment type="similarity">
    <text evidence="2">Belongs to the EamA transporter family.</text>
</comment>
<dbReference type="RefSeq" id="WP_182484119.1">
    <property type="nucleotide sequence ID" value="NZ_JACGWU010000001.1"/>
</dbReference>
<dbReference type="Gene3D" id="1.10.3730.20">
    <property type="match status" value="2"/>
</dbReference>
<feature type="transmembrane region" description="Helical" evidence="6">
    <location>
        <begin position="92"/>
        <end position="109"/>
    </location>
</feature>
<reference evidence="8 9" key="1">
    <citation type="submission" date="2020-07" db="EMBL/GenBank/DDBJ databases">
        <title>Sequencing the genomes of 1000 actinobacteria strains.</title>
        <authorList>
            <person name="Klenk H.-P."/>
        </authorList>
    </citation>
    <scope>NUCLEOTIDE SEQUENCE [LARGE SCALE GENOMIC DNA]</scope>
    <source>
        <strain evidence="8 9">DSM 23737</strain>
    </source>
</reference>
<dbReference type="Pfam" id="PF00892">
    <property type="entry name" value="EamA"/>
    <property type="match status" value="2"/>
</dbReference>
<feature type="transmembrane region" description="Helical" evidence="6">
    <location>
        <begin position="36"/>
        <end position="54"/>
    </location>
</feature>
<evidence type="ECO:0000313" key="9">
    <source>
        <dbReference type="Proteomes" id="UP000524237"/>
    </source>
</evidence>
<feature type="transmembrane region" description="Helical" evidence="6">
    <location>
        <begin position="263"/>
        <end position="282"/>
    </location>
</feature>
<evidence type="ECO:0000256" key="1">
    <source>
        <dbReference type="ARBA" id="ARBA00004141"/>
    </source>
</evidence>
<dbReference type="SUPFAM" id="SSF103481">
    <property type="entry name" value="Multidrug resistance efflux transporter EmrE"/>
    <property type="match status" value="2"/>
</dbReference>
<organism evidence="8 9">
    <name type="scientific">Alpinimonas psychrophila</name>
    <dbReference type="NCBI Taxonomy" id="748908"/>
    <lineage>
        <taxon>Bacteria</taxon>
        <taxon>Bacillati</taxon>
        <taxon>Actinomycetota</taxon>
        <taxon>Actinomycetes</taxon>
        <taxon>Micrococcales</taxon>
        <taxon>Microbacteriaceae</taxon>
        <taxon>Alpinimonas</taxon>
    </lineage>
</organism>
<feature type="transmembrane region" description="Helical" evidence="6">
    <location>
        <begin position="239"/>
        <end position="257"/>
    </location>
</feature>
<evidence type="ECO:0000256" key="6">
    <source>
        <dbReference type="SAM" id="Phobius"/>
    </source>
</evidence>
<feature type="transmembrane region" description="Helical" evidence="6">
    <location>
        <begin position="176"/>
        <end position="202"/>
    </location>
</feature>
<sequence>MLSKRILLIVTTAVAPALWGTTYLTTTTFLPEDRPLLSATLRALPAGILLLLLSRRLPRGEWWWKSWILGVLNIGGFFLLLFVAAYRLPGGVAAIIGGVQPLLVALLASQVLRERLTWRVIIAGAAGLFGVSLIVLHARASLDVVGILAALGATLFMASGIVFAKKWGQPAPPLTTTAWQLMTGGITLLVVMLLVEGIPVSVLTPKNLLGYAYLSIVGTAFAYVLWFRGLAGLPASTTAFLGLLSPVVAIILGWLLAGEVLSPLQVAGIAIVLGAITVGGVVQRQVLPTRSL</sequence>
<protein>
    <submittedName>
        <fullName evidence="8">Putative blue pigment (Indigoidine) exporter</fullName>
    </submittedName>
</protein>
<dbReference type="EMBL" id="JACGWU010000001">
    <property type="protein sequence ID" value="MBA8828741.1"/>
    <property type="molecule type" value="Genomic_DNA"/>
</dbReference>
<evidence type="ECO:0000313" key="8">
    <source>
        <dbReference type="EMBL" id="MBA8828741.1"/>
    </source>
</evidence>
<keyword evidence="9" id="KW-1185">Reference proteome</keyword>
<gene>
    <name evidence="8" type="ORF">FB555_000812</name>
</gene>
<feature type="domain" description="EamA" evidence="7">
    <location>
        <begin position="11"/>
        <end position="135"/>
    </location>
</feature>
<dbReference type="PANTHER" id="PTHR32322:SF2">
    <property type="entry name" value="EAMA DOMAIN-CONTAINING PROTEIN"/>
    <property type="match status" value="1"/>
</dbReference>
<evidence type="ECO:0000256" key="2">
    <source>
        <dbReference type="ARBA" id="ARBA00007362"/>
    </source>
</evidence>
<evidence type="ECO:0000256" key="4">
    <source>
        <dbReference type="ARBA" id="ARBA00022989"/>
    </source>
</evidence>
<keyword evidence="5 6" id="KW-0472">Membrane</keyword>
<feature type="transmembrane region" description="Helical" evidence="6">
    <location>
        <begin position="144"/>
        <end position="164"/>
    </location>
</feature>
<dbReference type="InterPro" id="IPR037185">
    <property type="entry name" value="EmrE-like"/>
</dbReference>
<evidence type="ECO:0000256" key="3">
    <source>
        <dbReference type="ARBA" id="ARBA00022692"/>
    </source>
</evidence>
<comment type="caution">
    <text evidence="8">The sequence shown here is derived from an EMBL/GenBank/DDBJ whole genome shotgun (WGS) entry which is preliminary data.</text>
</comment>
<evidence type="ECO:0000259" key="7">
    <source>
        <dbReference type="Pfam" id="PF00892"/>
    </source>
</evidence>
<feature type="domain" description="EamA" evidence="7">
    <location>
        <begin position="146"/>
        <end position="277"/>
    </location>
</feature>
<evidence type="ECO:0000256" key="5">
    <source>
        <dbReference type="ARBA" id="ARBA00023136"/>
    </source>
</evidence>
<feature type="transmembrane region" description="Helical" evidence="6">
    <location>
        <begin position="208"/>
        <end position="227"/>
    </location>
</feature>
<dbReference type="InterPro" id="IPR050638">
    <property type="entry name" value="AA-Vitamin_Transporters"/>
</dbReference>
<dbReference type="AlphaFoldDB" id="A0A7W3JT49"/>
<accession>A0A7W3JT49</accession>
<dbReference type="InterPro" id="IPR000620">
    <property type="entry name" value="EamA_dom"/>
</dbReference>